<accession>A0ABQ5F1H1</accession>
<dbReference type="PANTHER" id="PTHR48462:SF1">
    <property type="entry name" value="PROTEIN, PUTATIVE-RELATED"/>
    <property type="match status" value="1"/>
</dbReference>
<name>A0ABQ5F1H1_9ASTR</name>
<dbReference type="EMBL" id="BQNB010016870">
    <property type="protein sequence ID" value="GJT56715.1"/>
    <property type="molecule type" value="Genomic_DNA"/>
</dbReference>
<dbReference type="Proteomes" id="UP001151760">
    <property type="component" value="Unassembled WGS sequence"/>
</dbReference>
<feature type="compositionally biased region" description="Polar residues" evidence="1">
    <location>
        <begin position="155"/>
        <end position="166"/>
    </location>
</feature>
<reference evidence="3" key="2">
    <citation type="submission" date="2022-01" db="EMBL/GenBank/DDBJ databases">
        <authorList>
            <person name="Yamashiro T."/>
            <person name="Shiraishi A."/>
            <person name="Satake H."/>
            <person name="Nakayama K."/>
        </authorList>
    </citation>
    <scope>NUCLEOTIDE SEQUENCE</scope>
</reference>
<feature type="region of interest" description="Disordered" evidence="1">
    <location>
        <begin position="370"/>
        <end position="421"/>
    </location>
</feature>
<dbReference type="PANTHER" id="PTHR48462">
    <property type="entry name" value="PROTEIN, PUTATIVE-RELATED"/>
    <property type="match status" value="1"/>
</dbReference>
<keyword evidence="4" id="KW-1185">Reference proteome</keyword>
<comment type="caution">
    <text evidence="3">The sequence shown here is derived from an EMBL/GenBank/DDBJ whole genome shotgun (WGS) entry which is preliminary data.</text>
</comment>
<feature type="region of interest" description="Disordered" evidence="1">
    <location>
        <begin position="138"/>
        <end position="166"/>
    </location>
</feature>
<evidence type="ECO:0000313" key="3">
    <source>
        <dbReference type="EMBL" id="GJT56715.1"/>
    </source>
</evidence>
<protein>
    <submittedName>
        <fullName evidence="3">Retrotransposon protein, putative, ty1-copia subclass</fullName>
    </submittedName>
</protein>
<evidence type="ECO:0000259" key="2">
    <source>
        <dbReference type="Pfam" id="PF14111"/>
    </source>
</evidence>
<gene>
    <name evidence="3" type="ORF">Tco_0991769</name>
</gene>
<feature type="domain" description="DUF4283" evidence="2">
    <location>
        <begin position="234"/>
        <end position="277"/>
    </location>
</feature>
<dbReference type="InterPro" id="IPR025558">
    <property type="entry name" value="DUF4283"/>
</dbReference>
<proteinExistence type="predicted"/>
<dbReference type="Pfam" id="PF14111">
    <property type="entry name" value="DUF4283"/>
    <property type="match status" value="1"/>
</dbReference>
<sequence>MNFIDHDMEDLHDIDIGLIMASQPRCETSVEYLKHCLPWLSKVLGEESTDSLKWSLIAKDLEKWPDVIKISRWDEWLFKSFYWKLKSCTEHVHSVCDFFIVYHETDCLISIGCLLDCPTKFLNVDIWNTNSRMERGFLSQKGSGSGRGVKEKNVNTDSSMQEGDNFSGPTAHIEATSLTMNMAMENQSSLVDTTGLGSYPPLPKQVATLVDNAPSKPSYANVTSKYGLVRSIFSSSTGIFSFKFSSMDGLDAMLENGPWFIRNNPLILKKWNPGVNLLKEDVSTVSVWVKLHGVPVTTFSEDGLSAIATKLGTPLMLDSYTSDTCMQSWGRSSYDRAMIELRADVKLKDNIVVAMPRVTGEGHYTCAGETKKTTSQAHKGIPVGPKVGFKPSKEYRSVSKKHSTNSSSNKKQDVDSTNNVSDLNPFEVLNSVCEDGTSTTPIMYKIGKFENLIIDGQAILVDETVSPLKKVEYQGDHDSEDEVASVDNDMARSMASEMAEFGTHSFLEQWRDSYGNGDYDENPYDDDMYEGHDLTEEIQTICDKLDIRVRGRKKLATLPFTFGRLGVYSAGDVLNYAFLASRLQSASLQTKLLRHTGIVSPGPIFNDALSVFNTSMKTDLLSNPSKTAVLKLMKKMTDIYFTQVTKNAESTFSLSPRQMALWTSQKEDHTSDWLRMVPISGLGQTMNGKTYRCVLCYRLGISLFSVSKPCSACSRVFTGDIYGDNAVSCAGIIGIKHCHNVVRDNLVDICYRSGILAGKEVDIGLDERRDKPLRPADMLLYSWDEGLDVYVELTGSSPLTQTGMVDFVPGQAVIDAAQRKREADAVTLPKRIRKFSMTQDIGARDAAHIFNRIRFAIAKGVGPR</sequence>
<organism evidence="3 4">
    <name type="scientific">Tanacetum coccineum</name>
    <dbReference type="NCBI Taxonomy" id="301880"/>
    <lineage>
        <taxon>Eukaryota</taxon>
        <taxon>Viridiplantae</taxon>
        <taxon>Streptophyta</taxon>
        <taxon>Embryophyta</taxon>
        <taxon>Tracheophyta</taxon>
        <taxon>Spermatophyta</taxon>
        <taxon>Magnoliopsida</taxon>
        <taxon>eudicotyledons</taxon>
        <taxon>Gunneridae</taxon>
        <taxon>Pentapetalae</taxon>
        <taxon>asterids</taxon>
        <taxon>campanulids</taxon>
        <taxon>Asterales</taxon>
        <taxon>Asteraceae</taxon>
        <taxon>Asteroideae</taxon>
        <taxon>Anthemideae</taxon>
        <taxon>Anthemidinae</taxon>
        <taxon>Tanacetum</taxon>
    </lineage>
</organism>
<reference evidence="3" key="1">
    <citation type="journal article" date="2022" name="Int. J. Mol. Sci.">
        <title>Draft Genome of Tanacetum Coccineum: Genomic Comparison of Closely Related Tanacetum-Family Plants.</title>
        <authorList>
            <person name="Yamashiro T."/>
            <person name="Shiraishi A."/>
            <person name="Nakayama K."/>
            <person name="Satake H."/>
        </authorList>
    </citation>
    <scope>NUCLEOTIDE SEQUENCE</scope>
</reference>
<evidence type="ECO:0000256" key="1">
    <source>
        <dbReference type="SAM" id="MobiDB-lite"/>
    </source>
</evidence>
<evidence type="ECO:0000313" key="4">
    <source>
        <dbReference type="Proteomes" id="UP001151760"/>
    </source>
</evidence>